<dbReference type="SUPFAM" id="SSF55811">
    <property type="entry name" value="Nudix"/>
    <property type="match status" value="1"/>
</dbReference>
<evidence type="ECO:0000256" key="1">
    <source>
        <dbReference type="ARBA" id="ARBA00001946"/>
    </source>
</evidence>
<dbReference type="OrthoDB" id="7376250at2"/>
<proteinExistence type="predicted"/>
<dbReference type="EMBL" id="CXWC01000001">
    <property type="protein sequence ID" value="CTQ64598.1"/>
    <property type="molecule type" value="Genomic_DNA"/>
</dbReference>
<sequence>MPIWRPANTIRVKALALIWQDDALLLSDVQDDTGRVTGMRPLGGTIEFGEPWRDALQREFLEELGARLTLLENYFVLENLYEHHGVQGHEIVFLCYAHFADNSFYRRDSMAFEESDETDGLAKWVSLAELEAKGLDLYPGGLREKLSIADVVSRPTAYLS</sequence>
<dbReference type="GeneID" id="97667916"/>
<keyword evidence="5" id="KW-1185">Reference proteome</keyword>
<name>A0A0M6Z911_9HYPH</name>
<dbReference type="RefSeq" id="WP_055116369.1">
    <property type="nucleotide sequence ID" value="NZ_CXWA01000003.1"/>
</dbReference>
<protein>
    <submittedName>
        <fullName evidence="4">Nucleoside triphosphatase NudI</fullName>
    </submittedName>
</protein>
<gene>
    <name evidence="4" type="ORF">LA5096_00455</name>
</gene>
<reference evidence="5" key="1">
    <citation type="submission" date="2015-07" db="EMBL/GenBank/DDBJ databases">
        <authorList>
            <person name="Rodrigo-Torres Lidia"/>
            <person name="Arahal R.David."/>
        </authorList>
    </citation>
    <scope>NUCLEOTIDE SEQUENCE [LARGE SCALE GENOMIC DNA]</scope>
    <source>
        <strain evidence="5">CECT 5096</strain>
    </source>
</reference>
<accession>A0A0M6Z911</accession>
<evidence type="ECO:0000259" key="3">
    <source>
        <dbReference type="PROSITE" id="PS51462"/>
    </source>
</evidence>
<feature type="domain" description="Nudix hydrolase" evidence="3">
    <location>
        <begin position="9"/>
        <end position="148"/>
    </location>
</feature>
<dbReference type="STRING" id="311410.LA5095_03086"/>
<dbReference type="PROSITE" id="PS51462">
    <property type="entry name" value="NUDIX"/>
    <property type="match status" value="1"/>
</dbReference>
<evidence type="ECO:0000313" key="4">
    <source>
        <dbReference type="EMBL" id="CTQ64598.1"/>
    </source>
</evidence>
<dbReference type="Gene3D" id="3.90.79.10">
    <property type="entry name" value="Nucleoside Triphosphate Pyrophosphohydrolase"/>
    <property type="match status" value="1"/>
</dbReference>
<dbReference type="InterPro" id="IPR015797">
    <property type="entry name" value="NUDIX_hydrolase-like_dom_sf"/>
</dbReference>
<organism evidence="4 5">
    <name type="scientific">Roseibium album</name>
    <dbReference type="NCBI Taxonomy" id="311410"/>
    <lineage>
        <taxon>Bacteria</taxon>
        <taxon>Pseudomonadati</taxon>
        <taxon>Pseudomonadota</taxon>
        <taxon>Alphaproteobacteria</taxon>
        <taxon>Hyphomicrobiales</taxon>
        <taxon>Stappiaceae</taxon>
        <taxon>Roseibium</taxon>
    </lineage>
</organism>
<comment type="cofactor">
    <cofactor evidence="1">
        <name>Mg(2+)</name>
        <dbReference type="ChEBI" id="CHEBI:18420"/>
    </cofactor>
</comment>
<dbReference type="CDD" id="cd04688">
    <property type="entry name" value="NUDIX_Hydrolase"/>
    <property type="match status" value="1"/>
</dbReference>
<evidence type="ECO:0000256" key="2">
    <source>
        <dbReference type="ARBA" id="ARBA00022801"/>
    </source>
</evidence>
<dbReference type="Proteomes" id="UP000049983">
    <property type="component" value="Unassembled WGS sequence"/>
</dbReference>
<dbReference type="AlphaFoldDB" id="A0A0M6Z911"/>
<dbReference type="InterPro" id="IPR020084">
    <property type="entry name" value="NUDIX_hydrolase_CS"/>
</dbReference>
<dbReference type="PROSITE" id="PS00893">
    <property type="entry name" value="NUDIX_BOX"/>
    <property type="match status" value="1"/>
</dbReference>
<keyword evidence="2" id="KW-0378">Hydrolase</keyword>
<dbReference type="GO" id="GO:0016787">
    <property type="term" value="F:hydrolase activity"/>
    <property type="evidence" value="ECO:0007669"/>
    <property type="project" value="UniProtKB-KW"/>
</dbReference>
<dbReference type="InterPro" id="IPR000086">
    <property type="entry name" value="NUDIX_hydrolase_dom"/>
</dbReference>
<dbReference type="Pfam" id="PF00293">
    <property type="entry name" value="NUDIX"/>
    <property type="match status" value="1"/>
</dbReference>
<evidence type="ECO:0000313" key="5">
    <source>
        <dbReference type="Proteomes" id="UP000049983"/>
    </source>
</evidence>